<feature type="transmembrane region" description="Helical" evidence="1">
    <location>
        <begin position="277"/>
        <end position="306"/>
    </location>
</feature>
<protein>
    <recommendedName>
        <fullName evidence="4">DUF4407 domain-containing protein</fullName>
    </recommendedName>
</protein>
<dbReference type="EMBL" id="NRSD01000010">
    <property type="protein sequence ID" value="MBK1645231.1"/>
    <property type="molecule type" value="Genomic_DNA"/>
</dbReference>
<dbReference type="AlphaFoldDB" id="A0A9X1B9P5"/>
<reference evidence="2 3" key="1">
    <citation type="journal article" date="2020" name="Microorganisms">
        <title>Osmotic Adaptation and Compatible Solute Biosynthesis of Phototrophic Bacteria as Revealed from Genome Analyses.</title>
        <authorList>
            <person name="Imhoff J.F."/>
            <person name="Rahn T."/>
            <person name="Kunzel S."/>
            <person name="Keller A."/>
            <person name="Neulinger S.C."/>
        </authorList>
    </citation>
    <scope>NUCLEOTIDE SEQUENCE [LARGE SCALE GENOMIC DNA]</scope>
    <source>
        <strain evidence="2 3">DSM 21303</strain>
    </source>
</reference>
<feature type="transmembrane region" description="Helical" evidence="1">
    <location>
        <begin position="81"/>
        <end position="101"/>
    </location>
</feature>
<feature type="transmembrane region" description="Helical" evidence="1">
    <location>
        <begin position="7"/>
        <end position="28"/>
    </location>
</feature>
<name>A0A9X1B9P5_9GAMM</name>
<gene>
    <name evidence="2" type="ORF">CKO25_11375</name>
</gene>
<keyword evidence="1" id="KW-1133">Transmembrane helix</keyword>
<organism evidence="2 3">
    <name type="scientific">Thiocapsa imhoffii</name>
    <dbReference type="NCBI Taxonomy" id="382777"/>
    <lineage>
        <taxon>Bacteria</taxon>
        <taxon>Pseudomonadati</taxon>
        <taxon>Pseudomonadota</taxon>
        <taxon>Gammaproteobacteria</taxon>
        <taxon>Chromatiales</taxon>
        <taxon>Chromatiaceae</taxon>
        <taxon>Thiocapsa</taxon>
    </lineage>
</organism>
<evidence type="ECO:0000256" key="1">
    <source>
        <dbReference type="SAM" id="Phobius"/>
    </source>
</evidence>
<evidence type="ECO:0000313" key="2">
    <source>
        <dbReference type="EMBL" id="MBK1645231.1"/>
    </source>
</evidence>
<feature type="transmembrane region" description="Helical" evidence="1">
    <location>
        <begin position="34"/>
        <end position="60"/>
    </location>
</feature>
<sequence>MHLTRFFYVGWIIQLVVGIALFSVSFLIELAVLQSFLAGVVMTLVLAAALELGKATAIVWHRYLKDAPQSLYPVSIRRISAVFRFGLVGLSILCSLLFIGVQVDRPHLEQVRAAELAALQSRLDADLQRVEQDAAAGARRLDARQQEALAALRALHEPGIAELEQLLSAEMDNVVGGVFKGPRYQEIAARLAQAQDQRDIALAALTARQAAEANTQSAALAQAHTQSRQALLHDAERARAALLNDGFETDVRAQHPLVTTFIRTLEAVTGHAITPPLFALGLALFLAVLMELGIVLAFETITLVMLPTLSAQHREEVATAALRAELNGTATREALRHREAIERIRHRADHILNKARMHHDPTATT</sequence>
<keyword evidence="3" id="KW-1185">Reference proteome</keyword>
<dbReference type="Proteomes" id="UP001138802">
    <property type="component" value="Unassembled WGS sequence"/>
</dbReference>
<evidence type="ECO:0000313" key="3">
    <source>
        <dbReference type="Proteomes" id="UP001138802"/>
    </source>
</evidence>
<proteinExistence type="predicted"/>
<accession>A0A9X1B9P5</accession>
<comment type="caution">
    <text evidence="2">The sequence shown here is derived from an EMBL/GenBank/DDBJ whole genome shotgun (WGS) entry which is preliminary data.</text>
</comment>
<keyword evidence="1" id="KW-0812">Transmembrane</keyword>
<evidence type="ECO:0008006" key="4">
    <source>
        <dbReference type="Google" id="ProtNLM"/>
    </source>
</evidence>
<keyword evidence="1" id="KW-0472">Membrane</keyword>
<dbReference type="RefSeq" id="WP_200388037.1">
    <property type="nucleotide sequence ID" value="NZ_NRSD01000010.1"/>
</dbReference>